<feature type="chain" id="PRO_5017669229" description="Por secretion system C-terminal sorting domain-containing protein" evidence="1">
    <location>
        <begin position="23"/>
        <end position="198"/>
    </location>
</feature>
<dbReference type="Proteomes" id="UP000256326">
    <property type="component" value="Unassembled WGS sequence"/>
</dbReference>
<accession>A0A3D9D0B1</accession>
<proteinExistence type="predicted"/>
<dbReference type="EMBL" id="QNUG01000010">
    <property type="protein sequence ID" value="REC71404.1"/>
    <property type="molecule type" value="Genomic_DNA"/>
</dbReference>
<evidence type="ECO:0008006" key="4">
    <source>
        <dbReference type="Google" id="ProtNLM"/>
    </source>
</evidence>
<gene>
    <name evidence="2" type="ORF">DRF58_06190</name>
</gene>
<evidence type="ECO:0000313" key="2">
    <source>
        <dbReference type="EMBL" id="REC71404.1"/>
    </source>
</evidence>
<protein>
    <recommendedName>
        <fullName evidence="4">Por secretion system C-terminal sorting domain-containing protein</fullName>
    </recommendedName>
</protein>
<keyword evidence="1" id="KW-0732">Signal</keyword>
<comment type="caution">
    <text evidence="2">The sequence shown here is derived from an EMBL/GenBank/DDBJ whole genome shotgun (WGS) entry which is preliminary data.</text>
</comment>
<sequence>MKNIMKLSLLIGAFLISTSFSAKDGVFSISLGEVTAKTLHFEVSNAQNVSLYLYDDKKGEIYSENTGNREVVEKSYDLSNLTEGNYYLVAESAIKIEKYKVTIGKDGKVVADKTPVSAINKPEYTINKNVVKLKMSNVAGDVKVSIYDTANNTYYSKDNVAKDGLIDLTFDLNPENPETYIINVEKDGDNFSRMISLK</sequence>
<dbReference type="AlphaFoldDB" id="A0A3D9D0B1"/>
<dbReference type="OrthoDB" id="978867at2"/>
<name>A0A3D9D0B1_9FLAO</name>
<reference evidence="2 3" key="1">
    <citation type="journal article" date="2006" name="Int. J. Syst. Evol. Microbiol.">
        <title>Chryseobacterium hispanicum sp. nov., isolated from the drinking water distribution system of Sevilla, Spain.</title>
        <authorList>
            <person name="Gallego V."/>
            <person name="Garcia M.T."/>
            <person name="Ventosa A."/>
        </authorList>
    </citation>
    <scope>NUCLEOTIDE SEQUENCE [LARGE SCALE GENOMIC DNA]</scope>
    <source>
        <strain evidence="2 3">KCTC 22104</strain>
    </source>
</reference>
<keyword evidence="3" id="KW-1185">Reference proteome</keyword>
<evidence type="ECO:0000313" key="3">
    <source>
        <dbReference type="Proteomes" id="UP000256326"/>
    </source>
</evidence>
<feature type="signal peptide" evidence="1">
    <location>
        <begin position="1"/>
        <end position="22"/>
    </location>
</feature>
<dbReference type="RefSeq" id="WP_116033912.1">
    <property type="nucleotide sequence ID" value="NZ_JBHLVV010000052.1"/>
</dbReference>
<evidence type="ECO:0000256" key="1">
    <source>
        <dbReference type="SAM" id="SignalP"/>
    </source>
</evidence>
<organism evidence="2 3">
    <name type="scientific">Epilithonimonas hispanica</name>
    <dbReference type="NCBI Taxonomy" id="358687"/>
    <lineage>
        <taxon>Bacteria</taxon>
        <taxon>Pseudomonadati</taxon>
        <taxon>Bacteroidota</taxon>
        <taxon>Flavobacteriia</taxon>
        <taxon>Flavobacteriales</taxon>
        <taxon>Weeksellaceae</taxon>
        <taxon>Chryseobacterium group</taxon>
        <taxon>Epilithonimonas</taxon>
    </lineage>
</organism>